<dbReference type="InParanoid" id="A0A1Q5PVX3"/>
<dbReference type="Pfam" id="PF04851">
    <property type="entry name" value="ResIII"/>
    <property type="match status" value="1"/>
</dbReference>
<dbReference type="OrthoDB" id="9814088at2"/>
<organism evidence="2 3">
    <name type="scientific">Buchananella hordeovulneris</name>
    <dbReference type="NCBI Taxonomy" id="52770"/>
    <lineage>
        <taxon>Bacteria</taxon>
        <taxon>Bacillati</taxon>
        <taxon>Actinomycetota</taxon>
        <taxon>Actinomycetes</taxon>
        <taxon>Actinomycetales</taxon>
        <taxon>Actinomycetaceae</taxon>
        <taxon>Buchananella</taxon>
    </lineage>
</organism>
<dbReference type="STRING" id="52770.BSZ40_07190"/>
<evidence type="ECO:0000259" key="1">
    <source>
        <dbReference type="PROSITE" id="PS51192"/>
    </source>
</evidence>
<dbReference type="RefSeq" id="WP_073824651.1">
    <property type="nucleotide sequence ID" value="NZ_MQVS01000006.1"/>
</dbReference>
<dbReference type="PANTHER" id="PTHR45629:SF7">
    <property type="entry name" value="DNA EXCISION REPAIR PROTEIN ERCC-6-RELATED"/>
    <property type="match status" value="1"/>
</dbReference>
<dbReference type="AlphaFoldDB" id="A0A1Q5PVX3"/>
<dbReference type="GO" id="GO:0005524">
    <property type="term" value="F:ATP binding"/>
    <property type="evidence" value="ECO:0007669"/>
    <property type="project" value="InterPro"/>
</dbReference>
<dbReference type="SUPFAM" id="SSF52540">
    <property type="entry name" value="P-loop containing nucleoside triphosphate hydrolases"/>
    <property type="match status" value="1"/>
</dbReference>
<sequence>MPNSSAQALTLAAPPADFQLAAEALRIKYAALFDPLAAVHSSRVEPLPHQLSAVYEELLPRIPLRFVLADDPGAGKTIMTGLYLKELLLRGACARALIVAPGGLVEQWQEELADKFGLQFEIYSRAMADLAAHPYLLARMDQLARSPELAEQFARAGWDVVVVDEAHRMAAHYSGGRVTETQRFRLGRTLAAGPHHLLLLTATPHAGVEADFQLFMSLLDRDRFAGKFRPGAHRSDTRGLMRRLVKEDLRTFSGQPLFPPRRASTVAYELSGPERELYEEVTQYVRTEMGRAEAVARAGDGERGNRVGFALTILQRRLASSPQAIWRSLQRRHARLRTQLADWRAGAAPVAAGGLPAAIYAPPPASSR</sequence>
<keyword evidence="3" id="KW-1185">Reference proteome</keyword>
<evidence type="ECO:0000313" key="3">
    <source>
        <dbReference type="Proteomes" id="UP000185612"/>
    </source>
</evidence>
<dbReference type="PANTHER" id="PTHR45629">
    <property type="entry name" value="SNF2/RAD54 FAMILY MEMBER"/>
    <property type="match status" value="1"/>
</dbReference>
<dbReference type="InterPro" id="IPR006935">
    <property type="entry name" value="Helicase/UvrB_N"/>
</dbReference>
<dbReference type="CDD" id="cd18011">
    <property type="entry name" value="DEXDc_RapA"/>
    <property type="match status" value="1"/>
</dbReference>
<dbReference type="GO" id="GO:0016787">
    <property type="term" value="F:hydrolase activity"/>
    <property type="evidence" value="ECO:0007669"/>
    <property type="project" value="InterPro"/>
</dbReference>
<dbReference type="InterPro" id="IPR057342">
    <property type="entry name" value="DEXDc_RapA"/>
</dbReference>
<gene>
    <name evidence="2" type="ORF">BSZ40_07190</name>
</gene>
<dbReference type="GO" id="GO:0003677">
    <property type="term" value="F:DNA binding"/>
    <property type="evidence" value="ECO:0007669"/>
    <property type="project" value="InterPro"/>
</dbReference>
<protein>
    <recommendedName>
        <fullName evidence="1">Helicase ATP-binding domain-containing protein</fullName>
    </recommendedName>
</protein>
<feature type="domain" description="Helicase ATP-binding" evidence="1">
    <location>
        <begin position="57"/>
        <end position="222"/>
    </location>
</feature>
<dbReference type="EMBL" id="MQVS01000006">
    <property type="protein sequence ID" value="OKL51612.1"/>
    <property type="molecule type" value="Genomic_DNA"/>
</dbReference>
<dbReference type="Proteomes" id="UP000185612">
    <property type="component" value="Unassembled WGS sequence"/>
</dbReference>
<name>A0A1Q5PVX3_9ACTO</name>
<dbReference type="InterPro" id="IPR027417">
    <property type="entry name" value="P-loop_NTPase"/>
</dbReference>
<dbReference type="InterPro" id="IPR014001">
    <property type="entry name" value="Helicase_ATP-bd"/>
</dbReference>
<dbReference type="SMART" id="SM00487">
    <property type="entry name" value="DEXDc"/>
    <property type="match status" value="1"/>
</dbReference>
<reference evidence="3" key="1">
    <citation type="submission" date="2016-12" db="EMBL/GenBank/DDBJ databases">
        <authorList>
            <person name="Meng X."/>
        </authorList>
    </citation>
    <scope>NUCLEOTIDE SEQUENCE [LARGE SCALE GENOMIC DNA]</scope>
    <source>
        <strain evidence="3">DSM 20732</strain>
    </source>
</reference>
<evidence type="ECO:0000313" key="2">
    <source>
        <dbReference type="EMBL" id="OKL51612.1"/>
    </source>
</evidence>
<comment type="caution">
    <text evidence="2">The sequence shown here is derived from an EMBL/GenBank/DDBJ whole genome shotgun (WGS) entry which is preliminary data.</text>
</comment>
<proteinExistence type="predicted"/>
<dbReference type="Gene3D" id="3.40.50.10810">
    <property type="entry name" value="Tandem AAA-ATPase domain"/>
    <property type="match status" value="1"/>
</dbReference>
<dbReference type="PROSITE" id="PS51192">
    <property type="entry name" value="HELICASE_ATP_BIND_1"/>
    <property type="match status" value="1"/>
</dbReference>
<accession>A0A1Q5PVX3</accession>
<dbReference type="InterPro" id="IPR038718">
    <property type="entry name" value="SNF2-like_sf"/>
</dbReference>
<dbReference type="InterPro" id="IPR050496">
    <property type="entry name" value="SNF2_RAD54_helicase_repair"/>
</dbReference>